<feature type="domain" description="Suppressor of fused C-terminal" evidence="2">
    <location>
        <begin position="274"/>
        <end position="381"/>
    </location>
</feature>
<evidence type="ECO:0000259" key="2">
    <source>
        <dbReference type="Pfam" id="PF12470"/>
    </source>
</evidence>
<dbReference type="EMBL" id="CAJNOM010000061">
    <property type="protein sequence ID" value="CAF0953493.1"/>
    <property type="molecule type" value="Genomic_DNA"/>
</dbReference>
<dbReference type="InterPro" id="IPR020941">
    <property type="entry name" value="SUFU-like_domain"/>
</dbReference>
<gene>
    <name evidence="3" type="ORF">QVE165_LOCUS12354</name>
</gene>
<dbReference type="InterPro" id="IPR016591">
    <property type="entry name" value="Suppressor_of_fused_euk"/>
</dbReference>
<dbReference type="InterPro" id="IPR024314">
    <property type="entry name" value="SUFU_C"/>
</dbReference>
<dbReference type="PROSITE" id="PS51257">
    <property type="entry name" value="PROKAR_LIPOPROTEIN"/>
    <property type="match status" value="1"/>
</dbReference>
<dbReference type="OrthoDB" id="10038834at2759"/>
<evidence type="ECO:0000313" key="3">
    <source>
        <dbReference type="EMBL" id="CAF0953493.1"/>
    </source>
</evidence>
<reference evidence="3" key="1">
    <citation type="submission" date="2021-02" db="EMBL/GenBank/DDBJ databases">
        <authorList>
            <person name="Nowell W R."/>
        </authorList>
    </citation>
    <scope>NUCLEOTIDE SEQUENCE</scope>
</reference>
<dbReference type="GO" id="GO:0005737">
    <property type="term" value="C:cytoplasm"/>
    <property type="evidence" value="ECO:0007669"/>
    <property type="project" value="TreeGrafter"/>
</dbReference>
<accession>A0A814DBK6</accession>
<protein>
    <recommendedName>
        <fullName evidence="5">Suppressor of fused-like protein</fullName>
    </recommendedName>
</protein>
<dbReference type="InterPro" id="IPR037181">
    <property type="entry name" value="SUFU_N"/>
</dbReference>
<feature type="domain" description="Suppressor of fused-like" evidence="1">
    <location>
        <begin position="43"/>
        <end position="229"/>
    </location>
</feature>
<dbReference type="PIRSF" id="PIRSF011844">
    <property type="entry name" value="Suppressor_of_fused_protein"/>
    <property type="match status" value="1"/>
</dbReference>
<dbReference type="PANTHER" id="PTHR10928:SF2">
    <property type="entry name" value="SUPPRESSOR OF FUSED HOMOLOG"/>
    <property type="match status" value="1"/>
</dbReference>
<name>A0A814DBK6_9BILA</name>
<keyword evidence="4" id="KW-1185">Reference proteome</keyword>
<dbReference type="Proteomes" id="UP000663832">
    <property type="component" value="Unassembled WGS sequence"/>
</dbReference>
<dbReference type="Pfam" id="PF12470">
    <property type="entry name" value="SUFU_C"/>
    <property type="match status" value="1"/>
</dbReference>
<proteinExistence type="predicted"/>
<dbReference type="AlphaFoldDB" id="A0A814DBK6"/>
<evidence type="ECO:0000259" key="1">
    <source>
        <dbReference type="Pfam" id="PF05076"/>
    </source>
</evidence>
<dbReference type="Pfam" id="PF05076">
    <property type="entry name" value="SUFU"/>
    <property type="match status" value="1"/>
</dbReference>
<dbReference type="PANTHER" id="PTHR10928">
    <property type="entry name" value="SUPPRESSOR OF FUSED"/>
    <property type="match status" value="1"/>
</dbReference>
<dbReference type="SUPFAM" id="SSF103359">
    <property type="entry name" value="Suppressor of Fused, N-terminal domain"/>
    <property type="match status" value="1"/>
</dbReference>
<dbReference type="InterPro" id="IPR038489">
    <property type="entry name" value="SUFU_C_sf"/>
</dbReference>
<evidence type="ECO:0000313" key="4">
    <source>
        <dbReference type="Proteomes" id="UP000663832"/>
    </source>
</evidence>
<evidence type="ECO:0008006" key="5">
    <source>
        <dbReference type="Google" id="ProtNLM"/>
    </source>
</evidence>
<dbReference type="Gene3D" id="3.30.1360.230">
    <property type="entry name" value="Sufu, C-terminal domain"/>
    <property type="match status" value="1"/>
</dbReference>
<sequence length="404" mass="45942">MTEIGDRSYVGINNIVQACSKIYSDQLNPTQATSLVKYWLGGSECLDYISIYHNQGNDTSPTHWHYVTFGFSDLHGDGRVHKVASKDDPDSTSGYGFELTFRLRKAPENSNSVQEIPLWPCKLLQYLAKYVFKTGTQFRAGHHIPFGHVLPNLYSSDGNTHIHDLLITNDRQLKSFRTNLGSVEFLQLVGCFENELEAAQECNVAQIIDLFSTNRKTGGTLLVTDMSRRESIFDIIPNAKQMIREKIEKEGSQLGRVLARCSWNVESVPPNDTHFRPVTSIDLTFDLDAAKIFLKILRTRLRRGKWFIFDSLNNQSICFISIAANNQGIMVDSIQQIMILGMREAQIMLLPDHIDLCTDLMSHISDIKDEQTLPLRYEIPFHTNTKMIISIISSNEFNHDGVEY</sequence>
<organism evidence="3 4">
    <name type="scientific">Adineta steineri</name>
    <dbReference type="NCBI Taxonomy" id="433720"/>
    <lineage>
        <taxon>Eukaryota</taxon>
        <taxon>Metazoa</taxon>
        <taxon>Spiralia</taxon>
        <taxon>Gnathifera</taxon>
        <taxon>Rotifera</taxon>
        <taxon>Eurotatoria</taxon>
        <taxon>Bdelloidea</taxon>
        <taxon>Adinetida</taxon>
        <taxon>Adinetidae</taxon>
        <taxon>Adineta</taxon>
    </lineage>
</organism>
<dbReference type="InterPro" id="IPR007768">
    <property type="entry name" value="Suppressor_of_fused"/>
</dbReference>
<comment type="caution">
    <text evidence="3">The sequence shown here is derived from an EMBL/GenBank/DDBJ whole genome shotgun (WGS) entry which is preliminary data.</text>
</comment>
<dbReference type="GO" id="GO:0005634">
    <property type="term" value="C:nucleus"/>
    <property type="evidence" value="ECO:0007669"/>
    <property type="project" value="TreeGrafter"/>
</dbReference>